<dbReference type="InterPro" id="IPR017871">
    <property type="entry name" value="ABC_transporter-like_CS"/>
</dbReference>
<evidence type="ECO:0000313" key="14">
    <source>
        <dbReference type="WBParaSite" id="PTRK_0001429100.1"/>
    </source>
</evidence>
<organism evidence="13 14">
    <name type="scientific">Parastrongyloides trichosuri</name>
    <name type="common">Possum-specific nematode worm</name>
    <dbReference type="NCBI Taxonomy" id="131310"/>
    <lineage>
        <taxon>Eukaryota</taxon>
        <taxon>Metazoa</taxon>
        <taxon>Ecdysozoa</taxon>
        <taxon>Nematoda</taxon>
        <taxon>Chromadorea</taxon>
        <taxon>Rhabditida</taxon>
        <taxon>Tylenchina</taxon>
        <taxon>Panagrolaimomorpha</taxon>
        <taxon>Strongyloidoidea</taxon>
        <taxon>Strongyloididae</taxon>
        <taxon>Parastrongyloides</taxon>
    </lineage>
</organism>
<keyword evidence="3" id="KW-0813">Transport</keyword>
<dbReference type="InterPro" id="IPR003439">
    <property type="entry name" value="ABC_transporter-like_ATP-bd"/>
</dbReference>
<dbReference type="GO" id="GO:0015833">
    <property type="term" value="P:peptide transport"/>
    <property type="evidence" value="ECO:0007669"/>
    <property type="project" value="TreeGrafter"/>
</dbReference>
<evidence type="ECO:0000256" key="9">
    <source>
        <dbReference type="ARBA" id="ARBA00023136"/>
    </source>
</evidence>
<evidence type="ECO:0000256" key="8">
    <source>
        <dbReference type="ARBA" id="ARBA00022989"/>
    </source>
</evidence>
<protein>
    <submittedName>
        <fullName evidence="14">ABC transporter substrate-binding protein</fullName>
    </submittedName>
</protein>
<keyword evidence="4 10" id="KW-0812">Transmembrane</keyword>
<dbReference type="InterPro" id="IPR039424">
    <property type="entry name" value="SBP_5"/>
</dbReference>
<dbReference type="PROSITE" id="PS50928">
    <property type="entry name" value="ABC_TM1"/>
    <property type="match status" value="1"/>
</dbReference>
<dbReference type="InterPro" id="IPR006311">
    <property type="entry name" value="TAT_signal"/>
</dbReference>
<dbReference type="SUPFAM" id="SSF52540">
    <property type="entry name" value="P-loop containing nucleoside triphosphate hydrolases"/>
    <property type="match status" value="1"/>
</dbReference>
<dbReference type="WBParaSite" id="PTRK_0001429100.1">
    <property type="protein sequence ID" value="PTRK_0001429100.1"/>
    <property type="gene ID" value="PTRK_0001429100"/>
</dbReference>
<dbReference type="PANTHER" id="PTHR30290">
    <property type="entry name" value="PERIPLASMIC BINDING COMPONENT OF ABC TRANSPORTER"/>
    <property type="match status" value="1"/>
</dbReference>
<comment type="similarity">
    <text evidence="2">Belongs to the bacterial solute-binding protein 5 family.</text>
</comment>
<dbReference type="CDD" id="cd06261">
    <property type="entry name" value="TM_PBP2"/>
    <property type="match status" value="1"/>
</dbReference>
<dbReference type="PROSITE" id="PS50893">
    <property type="entry name" value="ABC_TRANSPORTER_2"/>
    <property type="match status" value="1"/>
</dbReference>
<dbReference type="STRING" id="131310.A0A0N4ZZI1"/>
<dbReference type="Gene3D" id="3.40.190.10">
    <property type="entry name" value="Periplasmic binding protein-like II"/>
    <property type="match status" value="1"/>
</dbReference>
<evidence type="ECO:0000256" key="4">
    <source>
        <dbReference type="ARBA" id="ARBA00022692"/>
    </source>
</evidence>
<dbReference type="Pfam" id="PF00528">
    <property type="entry name" value="BPD_transp_1"/>
    <property type="match status" value="1"/>
</dbReference>
<dbReference type="GO" id="GO:0005524">
    <property type="term" value="F:ATP binding"/>
    <property type="evidence" value="ECO:0007669"/>
    <property type="project" value="UniProtKB-KW"/>
</dbReference>
<dbReference type="Gene3D" id="3.10.105.10">
    <property type="entry name" value="Dipeptide-binding Protein, Domain 3"/>
    <property type="match status" value="1"/>
</dbReference>
<dbReference type="Proteomes" id="UP000038045">
    <property type="component" value="Unplaced"/>
</dbReference>
<evidence type="ECO:0000256" key="6">
    <source>
        <dbReference type="ARBA" id="ARBA00022741"/>
    </source>
</evidence>
<feature type="domain" description="ABC transporter" evidence="11">
    <location>
        <begin position="798"/>
        <end position="1019"/>
    </location>
</feature>
<comment type="subcellular location">
    <subcellularLocation>
        <location evidence="1">Membrane</location>
        <topology evidence="1">Multi-pass membrane protein</topology>
    </subcellularLocation>
</comment>
<dbReference type="InterPro" id="IPR000515">
    <property type="entry name" value="MetI-like"/>
</dbReference>
<dbReference type="SUPFAM" id="SSF161098">
    <property type="entry name" value="MetI-like"/>
    <property type="match status" value="1"/>
</dbReference>
<feature type="transmembrane region" description="Helical" evidence="10">
    <location>
        <begin position="616"/>
        <end position="640"/>
    </location>
</feature>
<dbReference type="Gene3D" id="3.40.50.300">
    <property type="entry name" value="P-loop containing nucleotide triphosphate hydrolases"/>
    <property type="match status" value="1"/>
</dbReference>
<reference evidence="14" key="1">
    <citation type="submission" date="2017-02" db="UniProtKB">
        <authorList>
            <consortium name="WormBaseParasite"/>
        </authorList>
    </citation>
    <scope>IDENTIFICATION</scope>
</reference>
<dbReference type="SMART" id="SM00382">
    <property type="entry name" value="AAA"/>
    <property type="match status" value="1"/>
</dbReference>
<dbReference type="Pfam" id="PF00496">
    <property type="entry name" value="SBP_bac_5"/>
    <property type="match status" value="1"/>
</dbReference>
<dbReference type="PROSITE" id="PS51318">
    <property type="entry name" value="TAT"/>
    <property type="match status" value="1"/>
</dbReference>
<keyword evidence="5" id="KW-0732">Signal</keyword>
<evidence type="ECO:0000256" key="5">
    <source>
        <dbReference type="ARBA" id="ARBA00022729"/>
    </source>
</evidence>
<evidence type="ECO:0000256" key="7">
    <source>
        <dbReference type="ARBA" id="ARBA00022840"/>
    </source>
</evidence>
<evidence type="ECO:0000256" key="2">
    <source>
        <dbReference type="ARBA" id="ARBA00005695"/>
    </source>
</evidence>
<keyword evidence="6" id="KW-0547">Nucleotide-binding</keyword>
<dbReference type="Gene3D" id="1.10.3720.10">
    <property type="entry name" value="MetI-like"/>
    <property type="match status" value="1"/>
</dbReference>
<dbReference type="InterPro" id="IPR027417">
    <property type="entry name" value="P-loop_NTPase"/>
</dbReference>
<dbReference type="InterPro" id="IPR000914">
    <property type="entry name" value="SBP_5_dom"/>
</dbReference>
<name>A0A0N4ZZI1_PARTI</name>
<keyword evidence="13" id="KW-1185">Reference proteome</keyword>
<dbReference type="PROSITE" id="PS00211">
    <property type="entry name" value="ABC_TRANSPORTER_1"/>
    <property type="match status" value="1"/>
</dbReference>
<dbReference type="GO" id="GO:0016887">
    <property type="term" value="F:ATP hydrolysis activity"/>
    <property type="evidence" value="ECO:0007669"/>
    <property type="project" value="InterPro"/>
</dbReference>
<dbReference type="SUPFAM" id="SSF53850">
    <property type="entry name" value="Periplasmic binding protein-like II"/>
    <property type="match status" value="1"/>
</dbReference>
<keyword evidence="9 10" id="KW-0472">Membrane</keyword>
<evidence type="ECO:0000259" key="12">
    <source>
        <dbReference type="PROSITE" id="PS50928"/>
    </source>
</evidence>
<dbReference type="Pfam" id="PF00005">
    <property type="entry name" value="ABC_tran"/>
    <property type="match status" value="1"/>
</dbReference>
<feature type="transmembrane region" description="Helical" evidence="10">
    <location>
        <begin position="660"/>
        <end position="685"/>
    </location>
</feature>
<proteinExistence type="inferred from homology"/>
<dbReference type="GO" id="GO:1904680">
    <property type="term" value="F:peptide transmembrane transporter activity"/>
    <property type="evidence" value="ECO:0007669"/>
    <property type="project" value="TreeGrafter"/>
</dbReference>
<dbReference type="CDD" id="cd08517">
    <property type="entry name" value="PBP2_NikA_DppA_OppA_like_13"/>
    <property type="match status" value="1"/>
</dbReference>
<feature type="transmembrane region" description="Helical" evidence="10">
    <location>
        <begin position="777"/>
        <end position="798"/>
    </location>
</feature>
<evidence type="ECO:0000313" key="13">
    <source>
        <dbReference type="Proteomes" id="UP000038045"/>
    </source>
</evidence>
<keyword evidence="8 10" id="KW-1133">Transmembrane helix</keyword>
<feature type="domain" description="ABC transmembrane type-1" evidence="12">
    <location>
        <begin position="612"/>
        <end position="800"/>
    </location>
</feature>
<accession>A0A0N4ZZI1</accession>
<evidence type="ECO:0000256" key="3">
    <source>
        <dbReference type="ARBA" id="ARBA00022448"/>
    </source>
</evidence>
<dbReference type="AlphaFoldDB" id="A0A0N4ZZI1"/>
<evidence type="ECO:0000256" key="1">
    <source>
        <dbReference type="ARBA" id="ARBA00004141"/>
    </source>
</evidence>
<dbReference type="CDD" id="cd03257">
    <property type="entry name" value="ABC_NikE_OppD_transporters"/>
    <property type="match status" value="1"/>
</dbReference>
<keyword evidence="7" id="KW-0067">ATP-binding</keyword>
<dbReference type="InterPro" id="IPR003593">
    <property type="entry name" value="AAA+_ATPase"/>
</dbReference>
<evidence type="ECO:0000256" key="10">
    <source>
        <dbReference type="SAM" id="Phobius"/>
    </source>
</evidence>
<sequence>MTRLTLNRRALLAGTAGLAALSVLPRFAFAQSSTSPRREAVVPNRGGRLVVAADSEPANLNPAIVASNGVFFVASKVIEQLAEQSYVNVDQPDGLKPLLATSWEGAADGLSATFKLREGVTWHDGKPFTSADVAFSALEVWKKLQNLGRSVFKNLENVETPDEHTAVFRFSAPTPFQLIRNALPVVTSVLPKHLYEGTDIAKNPANEKLVGTGPFVYGDHKPGEYYLLKRNENYWDKEAPALDEIIYQVLPDRASAGNALEADQIQLAAFSAVPLADLERISKVPGLKVYADGYEALTYQLSVELNHRRKELADLKVRQAIAHAIDKDFVVKTIFLGYAKPATGPVPAYDTVFYAPDTQQYAFDIAKAESLLDEAGYKKGADGFRFKLKLLPAPFFNETKQFGDYLRQALVKIGIDAVIVANDSPAHLKAVYTDHDFDIAVATPVYRSDPAISTTVLFQSGLPAGAPFTNQYGYKNEAVDALIAKGAVTLDDKARAGSYQDLQRLVAEDLPLINVADFSFITVASERVQNVSDNPRWAVSGWANTGLQEQGKAGIGLLMLLGLMALSAPLLFAGDPLAIAGEPLIRPFTDHVHWLGTDRLGRDVLAGLFHGARTTLLVALSSAAAALIAGSLIGTLAGFLGGFADNVLMRITEAFQTVPGFLLALAMINVLGPSIPTLIIAISIGSWTQAARVTRAEVLSLRERDFVAAARTLGQGPFSIAFREILPNAFGPAASLAAVSVAAAILIEASLAFLGFGDPNSVTWGTMIAEGRSVLRSAPYLSIIPGLALVVTVLAVHLTGQALTRRPSSDLAVHYGAQQVLQPVSFELMQGERLALIGESGSGKTTLAMAIAGLLPANAKTAGTIRFSALAHEPRAGRDIGVVFQDPDGSLDPMMRGGDQIAEVIVTHLKTSWTEARHRAAELMKKVQIADSQQRLRSYPHEFSGGQKQRIAIAAALAAQPQLLIADEPTSALDTVVQNHVAQLLDGLVRAQGLTMLFVTHDIALASQLADRIAVLYRG</sequence>
<evidence type="ECO:0000259" key="11">
    <source>
        <dbReference type="PROSITE" id="PS50893"/>
    </source>
</evidence>
<feature type="transmembrane region" description="Helical" evidence="10">
    <location>
        <begin position="733"/>
        <end position="757"/>
    </location>
</feature>
<dbReference type="PANTHER" id="PTHR30290:SF9">
    <property type="entry name" value="OLIGOPEPTIDE-BINDING PROTEIN APPA"/>
    <property type="match status" value="1"/>
</dbReference>
<dbReference type="GO" id="GO:0016020">
    <property type="term" value="C:membrane"/>
    <property type="evidence" value="ECO:0007669"/>
    <property type="project" value="UniProtKB-SubCell"/>
</dbReference>
<dbReference type="InterPro" id="IPR035906">
    <property type="entry name" value="MetI-like_sf"/>
</dbReference>